<name>A0A0F7VQW9_STRLW</name>
<evidence type="ECO:0000313" key="3">
    <source>
        <dbReference type="Proteomes" id="UP000035016"/>
    </source>
</evidence>
<evidence type="ECO:0000313" key="2">
    <source>
        <dbReference type="EMBL" id="CQR59211.1"/>
    </source>
</evidence>
<reference evidence="3" key="1">
    <citation type="submission" date="2015-02" db="EMBL/GenBank/DDBJ databases">
        <authorList>
            <person name="Gomez-Escribano P.J."/>
        </authorList>
    </citation>
    <scope>NUCLEOTIDE SEQUENCE [LARGE SCALE GENOMIC DNA]</scope>
    <source>
        <strain evidence="3">C34 (DSM 42122 / NRRL B-24963)</strain>
        <plasmid evidence="3">pSLE1</plasmid>
    </source>
</reference>
<dbReference type="PATRIC" id="fig|1437453.6.peg.7169"/>
<dbReference type="EMBL" id="LN831788">
    <property type="protein sequence ID" value="CQR59211.1"/>
    <property type="molecule type" value="Genomic_DNA"/>
</dbReference>
<dbReference type="Gene3D" id="3.40.50.300">
    <property type="entry name" value="P-loop containing nucleotide triphosphate hydrolases"/>
    <property type="match status" value="1"/>
</dbReference>
<evidence type="ECO:0000259" key="1">
    <source>
        <dbReference type="Pfam" id="PF01656"/>
    </source>
</evidence>
<dbReference type="Proteomes" id="UP000035016">
    <property type="component" value="Plasmid pSLE1"/>
</dbReference>
<dbReference type="CDD" id="cd02042">
    <property type="entry name" value="ParAB_family"/>
    <property type="match status" value="1"/>
</dbReference>
<dbReference type="AlphaFoldDB" id="A0A0F7VQW9"/>
<geneLocation type="plasmid" evidence="2 3">
    <name>pSLE1</name>
</geneLocation>
<dbReference type="Pfam" id="PF01656">
    <property type="entry name" value="CbiA"/>
    <property type="match status" value="1"/>
</dbReference>
<dbReference type="InterPro" id="IPR027417">
    <property type="entry name" value="P-loop_NTPase"/>
</dbReference>
<feature type="domain" description="CobQ/CobB/MinD/ParA nucleotide binding" evidence="1">
    <location>
        <begin position="56"/>
        <end position="163"/>
    </location>
</feature>
<protein>
    <submittedName>
        <fullName evidence="2">ParA</fullName>
    </submittedName>
</protein>
<dbReference type="RefSeq" id="WP_053042665.1">
    <property type="nucleotide sequence ID" value="NZ_LN831788.1"/>
</dbReference>
<dbReference type="InterPro" id="IPR002586">
    <property type="entry name" value="CobQ/CobB/MinD/ParA_Nub-bd_dom"/>
</dbReference>
<accession>A0A0F7VQW9</accession>
<dbReference type="SUPFAM" id="SSF52540">
    <property type="entry name" value="P-loop containing nucleoside triphosphate hydrolases"/>
    <property type="match status" value="1"/>
</dbReference>
<organism evidence="2 3">
    <name type="scientific">Streptomyces leeuwenhoekii</name>
    <dbReference type="NCBI Taxonomy" id="1437453"/>
    <lineage>
        <taxon>Bacteria</taxon>
        <taxon>Bacillati</taxon>
        <taxon>Actinomycetota</taxon>
        <taxon>Actinomycetes</taxon>
        <taxon>Kitasatosporales</taxon>
        <taxon>Streptomycetaceae</taxon>
        <taxon>Streptomyces</taxon>
    </lineage>
</organism>
<gene>
    <name evidence="2" type="ORF">sle1_044</name>
</gene>
<dbReference type="PANTHER" id="PTHR13696:SF99">
    <property type="entry name" value="COBYRINIC ACID AC-DIAMIDE SYNTHASE"/>
    <property type="match status" value="1"/>
</dbReference>
<sequence length="221" mass="24064">MPSSVLVISIDPQGSTLWWADRIGDDLPFDFATAHDDPDSLSNLISLKESGAKVHVVANQKGGVGKTTIVMNLAATAQDVLKAGNQVRHVFIDTPGSIEDERLLTAALEVADDVIVPLPPDPLAFDPTTRTIEKVIKPRGLPFKVIINNWDARDGKTDMLDTRAFVTAQGWSLAETGIRRYRIHTRAPAEGKLVTHYPDSGTTLRARQDFLKLALELGYGG</sequence>
<keyword evidence="2" id="KW-0614">Plasmid</keyword>
<dbReference type="InterPro" id="IPR050678">
    <property type="entry name" value="DNA_Partitioning_ATPase"/>
</dbReference>
<dbReference type="KEGG" id="sle:sle1_044"/>
<dbReference type="PANTHER" id="PTHR13696">
    <property type="entry name" value="P-LOOP CONTAINING NUCLEOSIDE TRIPHOSPHATE HYDROLASE"/>
    <property type="match status" value="1"/>
</dbReference>
<proteinExistence type="predicted"/>